<name>A0A0D1WCB3_9EURO</name>
<dbReference type="Pfam" id="PF03061">
    <property type="entry name" value="4HBT"/>
    <property type="match status" value="1"/>
</dbReference>
<dbReference type="HOGENOM" id="CLU_052827_4_2_1"/>
<sequence>MTKDTHTPPSPLEHFNTIPWCAKLLADQSFHVLGNLSRTVTSGDGHSLMAETWNTERTISHLLSMYRPLNPTTSQPGELRRLYSFGSGMNAHPGLLHGGVIATILDSTMGNVVGQQITELQSIFTVALNITYKKPVSTPGTVLVRSWITKIEGTRKVWVHGVIESRAGEVHAVADGMWLITKAKL</sequence>
<dbReference type="InterPro" id="IPR006683">
    <property type="entry name" value="Thioestr_dom"/>
</dbReference>
<dbReference type="SUPFAM" id="SSF54637">
    <property type="entry name" value="Thioesterase/thiol ester dehydrase-isomerase"/>
    <property type="match status" value="1"/>
</dbReference>
<feature type="domain" description="Thioesterase" evidence="1">
    <location>
        <begin position="94"/>
        <end position="160"/>
    </location>
</feature>
<evidence type="ECO:0000313" key="2">
    <source>
        <dbReference type="EMBL" id="KIV86395.1"/>
    </source>
</evidence>
<dbReference type="PANTHER" id="PTHR47260">
    <property type="entry name" value="UPF0644 PROTEIN PB2B4.06"/>
    <property type="match status" value="1"/>
</dbReference>
<dbReference type="Proteomes" id="UP000053599">
    <property type="component" value="Unassembled WGS sequence"/>
</dbReference>
<dbReference type="OrthoDB" id="506431at2759"/>
<dbReference type="CDD" id="cd03443">
    <property type="entry name" value="PaaI_thioesterase"/>
    <property type="match status" value="1"/>
</dbReference>
<reference evidence="2 3" key="1">
    <citation type="submission" date="2015-01" db="EMBL/GenBank/DDBJ databases">
        <title>The Genome Sequence of Exophiala sideris CBS121828.</title>
        <authorList>
            <consortium name="The Broad Institute Genomics Platform"/>
            <person name="Cuomo C."/>
            <person name="de Hoog S."/>
            <person name="Gorbushina A."/>
            <person name="Stielow B."/>
            <person name="Teixiera M."/>
            <person name="Abouelleil A."/>
            <person name="Chapman S.B."/>
            <person name="Priest M."/>
            <person name="Young S.K."/>
            <person name="Wortman J."/>
            <person name="Nusbaum C."/>
            <person name="Birren B."/>
        </authorList>
    </citation>
    <scope>NUCLEOTIDE SEQUENCE [LARGE SCALE GENOMIC DNA]</scope>
    <source>
        <strain evidence="2 3">CBS 121828</strain>
    </source>
</reference>
<dbReference type="EMBL" id="KN846951">
    <property type="protein sequence ID" value="KIV86395.1"/>
    <property type="molecule type" value="Genomic_DNA"/>
</dbReference>
<evidence type="ECO:0000313" key="3">
    <source>
        <dbReference type="Proteomes" id="UP000053599"/>
    </source>
</evidence>
<dbReference type="AlphaFoldDB" id="A0A0D1WCB3"/>
<dbReference type="InterPro" id="IPR052061">
    <property type="entry name" value="PTE-AB_protein"/>
</dbReference>
<proteinExistence type="predicted"/>
<gene>
    <name evidence="2" type="ORF">PV11_02006</name>
</gene>
<organism evidence="2 3">
    <name type="scientific">Exophiala sideris</name>
    <dbReference type="NCBI Taxonomy" id="1016849"/>
    <lineage>
        <taxon>Eukaryota</taxon>
        <taxon>Fungi</taxon>
        <taxon>Dikarya</taxon>
        <taxon>Ascomycota</taxon>
        <taxon>Pezizomycotina</taxon>
        <taxon>Eurotiomycetes</taxon>
        <taxon>Chaetothyriomycetidae</taxon>
        <taxon>Chaetothyriales</taxon>
        <taxon>Herpotrichiellaceae</taxon>
        <taxon>Exophiala</taxon>
    </lineage>
</organism>
<protein>
    <recommendedName>
        <fullName evidence="1">Thioesterase domain-containing protein</fullName>
    </recommendedName>
</protein>
<dbReference type="PANTHER" id="PTHR47260:SF1">
    <property type="entry name" value="UPF0644 PROTEIN PB2B4.06"/>
    <property type="match status" value="1"/>
</dbReference>
<dbReference type="Gene3D" id="3.10.129.10">
    <property type="entry name" value="Hotdog Thioesterase"/>
    <property type="match status" value="1"/>
</dbReference>
<dbReference type="InterPro" id="IPR029069">
    <property type="entry name" value="HotDog_dom_sf"/>
</dbReference>
<accession>A0A0D1WCB3</accession>
<evidence type="ECO:0000259" key="1">
    <source>
        <dbReference type="Pfam" id="PF03061"/>
    </source>
</evidence>